<dbReference type="InterPro" id="IPR000504">
    <property type="entry name" value="RRM_dom"/>
</dbReference>
<dbReference type="Pfam" id="PF00076">
    <property type="entry name" value="RRM_1"/>
    <property type="match status" value="2"/>
</dbReference>
<sequence length="593" mass="66170">MTDLQSQPSSWTPRRELALPNELLYKVILLALSESVHSICLSPEDTTWEKNVMETLGHVSLSFKAISSEIACKVFEIPQYMRRDDASLLRSVRQIFIYLSQLGTRLRHPSEWGNVSFQTIDCSTSPFVFGYVLYLNCISLRRHAGRSPRDVFESTHKVALTALAQSETLCKLVLPREMVHRLRASVDAETDLAKHGLILVQSFHELQVNANAMDILRPITATDGTGPIAGVRSLIHNELSRIEESREKYAAALANQPRTVELRMYQLPGVLPALRSIYAIRYEEDDLKTFSSLGNSARPSFLPPSTQKIMLSSALRSQARLSLFRAAAPASRSLSSSSLTRAAVRASASVPRGSIAAVTVQRAFSISARVSQEQDVRSGSEGPAPASTSIYIGNMPWSMNKDELTDLFSEFGEIKSVRIQTHADGRPRGFAHITFADQESAEAVVTSAKEEPIHFSGRDLFVDYARRPTFTHKDEEPNKLVYFGRYDAGEEGLRNLLSEYEESIVTLSFLRNGDTGEQLKSGFVEFSSIETATEVINKFNGQKLEDGVQLRLSYARKKKSGPRQQKPVRKGHYTNRAFNPPPPANDRYRLPGQ</sequence>
<dbReference type="PANTHER" id="PTHR48025:SF1">
    <property type="entry name" value="RRM DOMAIN-CONTAINING PROTEIN"/>
    <property type="match status" value="1"/>
</dbReference>
<comment type="caution">
    <text evidence="5">The sequence shown here is derived from an EMBL/GenBank/DDBJ whole genome shotgun (WGS) entry which is preliminary data.</text>
</comment>
<dbReference type="PROSITE" id="PS50102">
    <property type="entry name" value="RRM"/>
    <property type="match status" value="2"/>
</dbReference>
<evidence type="ECO:0000256" key="1">
    <source>
        <dbReference type="ARBA" id="ARBA00022884"/>
    </source>
</evidence>
<dbReference type="Gene3D" id="3.30.70.330">
    <property type="match status" value="2"/>
</dbReference>
<dbReference type="InterPro" id="IPR012677">
    <property type="entry name" value="Nucleotide-bd_a/b_plait_sf"/>
</dbReference>
<dbReference type="EMBL" id="NHYE01000984">
    <property type="protein sequence ID" value="PPR00808.1"/>
    <property type="molecule type" value="Genomic_DNA"/>
</dbReference>
<evidence type="ECO:0000313" key="5">
    <source>
        <dbReference type="EMBL" id="PPR00808.1"/>
    </source>
</evidence>
<dbReference type="InterPro" id="IPR050502">
    <property type="entry name" value="Euk_RNA-bind_prot"/>
</dbReference>
<feature type="region of interest" description="Disordered" evidence="3">
    <location>
        <begin position="555"/>
        <end position="593"/>
    </location>
</feature>
<dbReference type="SMART" id="SM00360">
    <property type="entry name" value="RRM"/>
    <property type="match status" value="2"/>
</dbReference>
<dbReference type="Proteomes" id="UP000284706">
    <property type="component" value="Unassembled WGS sequence"/>
</dbReference>
<name>A0A409YCT1_9AGAR</name>
<evidence type="ECO:0000259" key="4">
    <source>
        <dbReference type="PROSITE" id="PS50102"/>
    </source>
</evidence>
<dbReference type="GO" id="GO:0003729">
    <property type="term" value="F:mRNA binding"/>
    <property type="evidence" value="ECO:0007669"/>
    <property type="project" value="TreeGrafter"/>
</dbReference>
<dbReference type="OrthoDB" id="2999415at2759"/>
<feature type="domain" description="RRM" evidence="4">
    <location>
        <begin position="388"/>
        <end position="467"/>
    </location>
</feature>
<organism evidence="5 6">
    <name type="scientific">Gymnopilus dilepis</name>
    <dbReference type="NCBI Taxonomy" id="231916"/>
    <lineage>
        <taxon>Eukaryota</taxon>
        <taxon>Fungi</taxon>
        <taxon>Dikarya</taxon>
        <taxon>Basidiomycota</taxon>
        <taxon>Agaricomycotina</taxon>
        <taxon>Agaricomycetes</taxon>
        <taxon>Agaricomycetidae</taxon>
        <taxon>Agaricales</taxon>
        <taxon>Agaricineae</taxon>
        <taxon>Hymenogastraceae</taxon>
        <taxon>Gymnopilus</taxon>
    </lineage>
</organism>
<feature type="compositionally biased region" description="Basic residues" evidence="3">
    <location>
        <begin position="555"/>
        <end position="573"/>
    </location>
</feature>
<keyword evidence="6" id="KW-1185">Reference proteome</keyword>
<dbReference type="SUPFAM" id="SSF54928">
    <property type="entry name" value="RNA-binding domain, RBD"/>
    <property type="match status" value="2"/>
</dbReference>
<gene>
    <name evidence="5" type="ORF">CVT26_012449</name>
</gene>
<keyword evidence="1 2" id="KW-0694">RNA-binding</keyword>
<evidence type="ECO:0000256" key="2">
    <source>
        <dbReference type="PROSITE-ProRule" id="PRU00176"/>
    </source>
</evidence>
<evidence type="ECO:0000256" key="3">
    <source>
        <dbReference type="SAM" id="MobiDB-lite"/>
    </source>
</evidence>
<dbReference type="CDD" id="cd00590">
    <property type="entry name" value="RRM_SF"/>
    <property type="match status" value="1"/>
</dbReference>
<dbReference type="STRING" id="231916.A0A409YCT1"/>
<proteinExistence type="predicted"/>
<reference evidence="5 6" key="1">
    <citation type="journal article" date="2018" name="Evol. Lett.">
        <title>Horizontal gene cluster transfer increased hallucinogenic mushroom diversity.</title>
        <authorList>
            <person name="Reynolds H.T."/>
            <person name="Vijayakumar V."/>
            <person name="Gluck-Thaler E."/>
            <person name="Korotkin H.B."/>
            <person name="Matheny P.B."/>
            <person name="Slot J.C."/>
        </authorList>
    </citation>
    <scope>NUCLEOTIDE SEQUENCE [LARGE SCALE GENOMIC DNA]</scope>
    <source>
        <strain evidence="5 6">SRW20</strain>
    </source>
</reference>
<accession>A0A409YCT1</accession>
<dbReference type="InParanoid" id="A0A409YCT1"/>
<feature type="domain" description="RRM" evidence="4">
    <location>
        <begin position="479"/>
        <end position="557"/>
    </location>
</feature>
<dbReference type="PANTHER" id="PTHR48025">
    <property type="entry name" value="OS02G0815200 PROTEIN"/>
    <property type="match status" value="1"/>
</dbReference>
<protein>
    <recommendedName>
        <fullName evidence="4">RRM domain-containing protein</fullName>
    </recommendedName>
</protein>
<dbReference type="AlphaFoldDB" id="A0A409YCT1"/>
<dbReference type="InterPro" id="IPR035979">
    <property type="entry name" value="RBD_domain_sf"/>
</dbReference>
<evidence type="ECO:0000313" key="6">
    <source>
        <dbReference type="Proteomes" id="UP000284706"/>
    </source>
</evidence>